<evidence type="ECO:0000313" key="8">
    <source>
        <dbReference type="EMBL" id="KAK3177685.1"/>
    </source>
</evidence>
<dbReference type="InterPro" id="IPR001828">
    <property type="entry name" value="ANF_lig-bd_rcpt"/>
</dbReference>
<dbReference type="PANTHER" id="PTHR34836:SF1">
    <property type="entry name" value="OS09G0428600 PROTEIN"/>
    <property type="match status" value="1"/>
</dbReference>
<dbReference type="FunFam" id="3.40.50.2300:FF:000310">
    <property type="entry name" value="Glutamate receptor"/>
    <property type="match status" value="1"/>
</dbReference>
<reference evidence="8" key="1">
    <citation type="journal article" date="2023" name="Plant J.">
        <title>Genome sequences and population genomics provide insights into the demographic history, inbreeding, and mutation load of two 'living fossil' tree species of Dipteronia.</title>
        <authorList>
            <person name="Feng Y."/>
            <person name="Comes H.P."/>
            <person name="Chen J."/>
            <person name="Zhu S."/>
            <person name="Lu R."/>
            <person name="Zhang X."/>
            <person name="Li P."/>
            <person name="Qiu J."/>
            <person name="Olsen K.M."/>
            <person name="Qiu Y."/>
        </authorList>
    </citation>
    <scope>NUCLEOTIDE SEQUENCE</scope>
    <source>
        <strain evidence="8">NBL</strain>
    </source>
</reference>
<evidence type="ECO:0000256" key="5">
    <source>
        <dbReference type="ARBA" id="ARBA00023136"/>
    </source>
</evidence>
<feature type="domain" description="Receptor ligand binding region" evidence="7">
    <location>
        <begin position="1"/>
        <end position="127"/>
    </location>
</feature>
<comment type="function">
    <text evidence="6">Glutamate-gated receptor that probably acts as a non-selective cation channel. May be involved in light-signal transduction and calcium homeostasis via the regulation of calcium influx into cells.</text>
</comment>
<dbReference type="Pfam" id="PF01094">
    <property type="entry name" value="ANF_receptor"/>
    <property type="match status" value="1"/>
</dbReference>
<name>A0AAD9ZF32_9ROSI</name>
<evidence type="ECO:0000256" key="4">
    <source>
        <dbReference type="ARBA" id="ARBA00022989"/>
    </source>
</evidence>
<evidence type="ECO:0000256" key="6">
    <source>
        <dbReference type="ARBA" id="ARBA00049638"/>
    </source>
</evidence>
<evidence type="ECO:0000313" key="9">
    <source>
        <dbReference type="Proteomes" id="UP001281410"/>
    </source>
</evidence>
<keyword evidence="9" id="KW-1185">Reference proteome</keyword>
<evidence type="ECO:0000256" key="1">
    <source>
        <dbReference type="ARBA" id="ARBA00004370"/>
    </source>
</evidence>
<comment type="subunit">
    <text evidence="2">May form heteromers.</text>
</comment>
<dbReference type="GO" id="GO:0016020">
    <property type="term" value="C:membrane"/>
    <property type="evidence" value="ECO:0007669"/>
    <property type="project" value="UniProtKB-SubCell"/>
</dbReference>
<keyword evidence="4" id="KW-1133">Transmembrane helix</keyword>
<sequence>MQGVIGVRPFVPRTKKLESFRVQWKKKFQQENPDIVDATLNIFGLLAYDVTVALAMAVEKSGVGNFRFDKQITDNVSTDLEAIGVSENGPNLVKALSITRFRGLTGDYSFVDGQLHSLPFQIVNVNGYGTRGIGFWTPDKRVLMRKLKTTSTSNSNNNNSASKPNLGPIIWPGDSASVPKGWEIPTNQKKLQIGVPVKSGFSDFVKVKFDTETNKPTVTGYCIDVFDAVMKTLPYAVTYEYIPFALPDGTSAGTCDNLIYQVSLGVNFHILPRVLITYQGFSIYITIVVMNLFVNYAQKFDAVVGDTTIVANRSGNIVDFTLPYTESGVSMVVPIKDNKKKNAWVFLKPLT</sequence>
<keyword evidence="5" id="KW-0472">Membrane</keyword>
<gene>
    <name evidence="8" type="ORF">Dsin_032856</name>
</gene>
<dbReference type="InterPro" id="IPR015683">
    <property type="entry name" value="Ionotropic_Glu_rcpt"/>
</dbReference>
<dbReference type="SUPFAM" id="SSF53822">
    <property type="entry name" value="Periplasmic binding protein-like I"/>
    <property type="match status" value="1"/>
</dbReference>
<accession>A0AAD9ZF32</accession>
<dbReference type="AlphaFoldDB" id="A0AAD9ZF32"/>
<comment type="caution">
    <text evidence="8">The sequence shown here is derived from an EMBL/GenBank/DDBJ whole genome shotgun (WGS) entry which is preliminary data.</text>
</comment>
<protein>
    <recommendedName>
        <fullName evidence="7">Receptor ligand binding region domain-containing protein</fullName>
    </recommendedName>
</protein>
<dbReference type="SUPFAM" id="SSF53850">
    <property type="entry name" value="Periplasmic binding protein-like II"/>
    <property type="match status" value="1"/>
</dbReference>
<dbReference type="InterPro" id="IPR028082">
    <property type="entry name" value="Peripla_BP_I"/>
</dbReference>
<dbReference type="EMBL" id="JANJYJ010000301">
    <property type="protein sequence ID" value="KAK3177685.1"/>
    <property type="molecule type" value="Genomic_DNA"/>
</dbReference>
<evidence type="ECO:0000256" key="3">
    <source>
        <dbReference type="ARBA" id="ARBA00022692"/>
    </source>
</evidence>
<dbReference type="Proteomes" id="UP001281410">
    <property type="component" value="Unassembled WGS sequence"/>
</dbReference>
<proteinExistence type="predicted"/>
<evidence type="ECO:0000259" key="7">
    <source>
        <dbReference type="Pfam" id="PF01094"/>
    </source>
</evidence>
<dbReference type="Gene3D" id="3.40.50.2300">
    <property type="match status" value="2"/>
</dbReference>
<organism evidence="8 9">
    <name type="scientific">Dipteronia sinensis</name>
    <dbReference type="NCBI Taxonomy" id="43782"/>
    <lineage>
        <taxon>Eukaryota</taxon>
        <taxon>Viridiplantae</taxon>
        <taxon>Streptophyta</taxon>
        <taxon>Embryophyta</taxon>
        <taxon>Tracheophyta</taxon>
        <taxon>Spermatophyta</taxon>
        <taxon>Magnoliopsida</taxon>
        <taxon>eudicotyledons</taxon>
        <taxon>Gunneridae</taxon>
        <taxon>Pentapetalae</taxon>
        <taxon>rosids</taxon>
        <taxon>malvids</taxon>
        <taxon>Sapindales</taxon>
        <taxon>Sapindaceae</taxon>
        <taxon>Hippocastanoideae</taxon>
        <taxon>Acereae</taxon>
        <taxon>Dipteronia</taxon>
    </lineage>
</organism>
<comment type="subcellular location">
    <subcellularLocation>
        <location evidence="1">Membrane</location>
    </subcellularLocation>
</comment>
<keyword evidence="3" id="KW-0812">Transmembrane</keyword>
<dbReference type="Gene3D" id="3.40.190.10">
    <property type="entry name" value="Periplasmic binding protein-like II"/>
    <property type="match status" value="1"/>
</dbReference>
<evidence type="ECO:0000256" key="2">
    <source>
        <dbReference type="ARBA" id="ARBA00011095"/>
    </source>
</evidence>
<dbReference type="PANTHER" id="PTHR34836">
    <property type="entry name" value="OS06G0188250 PROTEIN"/>
    <property type="match status" value="1"/>
</dbReference>